<organism evidence="1 2">
    <name type="scientific">Tessaracoccus defluvii</name>
    <dbReference type="NCBI Taxonomy" id="1285901"/>
    <lineage>
        <taxon>Bacteria</taxon>
        <taxon>Bacillati</taxon>
        <taxon>Actinomycetota</taxon>
        <taxon>Actinomycetes</taxon>
        <taxon>Propionibacteriales</taxon>
        <taxon>Propionibacteriaceae</taxon>
        <taxon>Tessaracoccus</taxon>
    </lineage>
</organism>
<name>A0A7H0H8K1_9ACTN</name>
<sequence>MGHQPLSEKLRRFFLTAEELEATELRESAEDSGCQTLADSPPRSVVRLQGTVTSVTSDADNGWLEAEMNDGTGTLRLIWMGRDRLSCLLPGRHIRVTGRLAAVEGHPVIYNPDYEILRG</sequence>
<dbReference type="RefSeq" id="WP_187721966.1">
    <property type="nucleotide sequence ID" value="NZ_BAABBL010000003.1"/>
</dbReference>
<dbReference type="Gene3D" id="2.40.50.140">
    <property type="entry name" value="Nucleic acid-binding proteins"/>
    <property type="match status" value="1"/>
</dbReference>
<dbReference type="Proteomes" id="UP000516117">
    <property type="component" value="Chromosome"/>
</dbReference>
<dbReference type="KEGG" id="tdf:H9L22_05850"/>
<dbReference type="AlphaFoldDB" id="A0A7H0H8K1"/>
<evidence type="ECO:0000313" key="1">
    <source>
        <dbReference type="EMBL" id="QNP56867.1"/>
    </source>
</evidence>
<dbReference type="EMBL" id="CP060789">
    <property type="protein sequence ID" value="QNP56867.1"/>
    <property type="molecule type" value="Genomic_DNA"/>
</dbReference>
<dbReference type="InterPro" id="IPR012340">
    <property type="entry name" value="NA-bd_OB-fold"/>
</dbReference>
<keyword evidence="2" id="KW-1185">Reference proteome</keyword>
<proteinExistence type="predicted"/>
<gene>
    <name evidence="1" type="ORF">H9L22_05850</name>
</gene>
<protein>
    <submittedName>
        <fullName evidence="1">OB-fold nucleic acid binding domain-containing protein</fullName>
    </submittedName>
</protein>
<reference evidence="1 2" key="1">
    <citation type="submission" date="2020-08" db="EMBL/GenBank/DDBJ databases">
        <title>Genome sequence of Tessaracoccus defluvii JCM 17540T.</title>
        <authorList>
            <person name="Hyun D.-W."/>
            <person name="Bae J.-W."/>
        </authorList>
    </citation>
    <scope>NUCLEOTIDE SEQUENCE [LARGE SCALE GENOMIC DNA]</scope>
    <source>
        <strain evidence="1 2">JCM 17540</strain>
    </source>
</reference>
<evidence type="ECO:0000313" key="2">
    <source>
        <dbReference type="Proteomes" id="UP000516117"/>
    </source>
</evidence>
<accession>A0A7H0H8K1</accession>
<dbReference type="CDD" id="cd04488">
    <property type="entry name" value="RecG_wedge_OBF"/>
    <property type="match status" value="1"/>
</dbReference>